<evidence type="ECO:0000313" key="7">
    <source>
        <dbReference type="Proteomes" id="UP001152797"/>
    </source>
</evidence>
<dbReference type="InterPro" id="IPR012093">
    <property type="entry name" value="Pirin"/>
</dbReference>
<gene>
    <name evidence="5" type="ORF">C1SCF055_LOCUS22279</name>
</gene>
<sequence length="428" mass="47528">MLKIRCSCRLPAMLSCLCPGPAPKEDKVAAVSPAGTRSASGVSSAGSVRVIEERQLFVSEPGPQMFGNGPNPSKSSWEGETWSNRNWLKSRFHFNFAEYHNGPGQFGVLRVMNDDLVQPKRGFGTHPHRDMEIMTFIIHGRLTHKDSMGTEETLGRGGVQFMTAGRGIRHSEHNLHGEPLRFVQCWVMPRRRGLDPAYGSHSCSDEERLNRWALVAADAQNTLRAPVRIQQDCNVFISELKPGRTPADALKIDDDRQAYLLCVEGSVQLIDGQGKVHEMKQHDGSELKGPLELAPEAGAQGAFLLLFEMPKTSDGRGCNETMNGQLPLLLSGQPDNRYCGFHSYLMCKNLTMVEFAYPKKRRQAYDEGLCRNLAQVLGDCWLFWLSPFTGPDGTGVEWGIEEEDVPEDSTKFLQTSMHLSLNGSHPGT</sequence>
<dbReference type="AlphaFoldDB" id="A0A9P1G386"/>
<feature type="domain" description="Pirin N-terminal" evidence="3">
    <location>
        <begin position="84"/>
        <end position="187"/>
    </location>
</feature>
<dbReference type="InterPro" id="IPR041602">
    <property type="entry name" value="Quercetinase_C"/>
</dbReference>
<reference evidence="5" key="1">
    <citation type="submission" date="2022-10" db="EMBL/GenBank/DDBJ databases">
        <authorList>
            <person name="Chen Y."/>
            <person name="Dougan E. K."/>
            <person name="Chan C."/>
            <person name="Rhodes N."/>
            <person name="Thang M."/>
        </authorList>
    </citation>
    <scope>NUCLEOTIDE SEQUENCE</scope>
</reference>
<dbReference type="Pfam" id="PF17954">
    <property type="entry name" value="Pirin_C_2"/>
    <property type="match status" value="1"/>
</dbReference>
<evidence type="ECO:0000259" key="3">
    <source>
        <dbReference type="Pfam" id="PF02678"/>
    </source>
</evidence>
<dbReference type="PANTHER" id="PTHR43212">
    <property type="entry name" value="QUERCETIN 2,3-DIOXYGENASE"/>
    <property type="match status" value="1"/>
</dbReference>
<organism evidence="5">
    <name type="scientific">Cladocopium goreaui</name>
    <dbReference type="NCBI Taxonomy" id="2562237"/>
    <lineage>
        <taxon>Eukaryota</taxon>
        <taxon>Sar</taxon>
        <taxon>Alveolata</taxon>
        <taxon>Dinophyceae</taxon>
        <taxon>Suessiales</taxon>
        <taxon>Symbiodiniaceae</taxon>
        <taxon>Cladocopium</taxon>
    </lineage>
</organism>
<evidence type="ECO:0000256" key="2">
    <source>
        <dbReference type="RuleBase" id="RU003457"/>
    </source>
</evidence>
<dbReference type="EMBL" id="CAMXCT030002112">
    <property type="protein sequence ID" value="CAL4783064.1"/>
    <property type="molecule type" value="Genomic_DNA"/>
</dbReference>
<dbReference type="InterPro" id="IPR011051">
    <property type="entry name" value="RmlC_Cupin_sf"/>
</dbReference>
<protein>
    <submittedName>
        <fullName evidence="6">Quercetin 2,3-dioxygenase PA1210 (Putative quercetinase) (Pirin-like protein PA1210)</fullName>
    </submittedName>
</protein>
<evidence type="ECO:0000256" key="1">
    <source>
        <dbReference type="ARBA" id="ARBA00008416"/>
    </source>
</evidence>
<dbReference type="InterPro" id="IPR014710">
    <property type="entry name" value="RmlC-like_jellyroll"/>
</dbReference>
<dbReference type="Proteomes" id="UP001152797">
    <property type="component" value="Unassembled WGS sequence"/>
</dbReference>
<comment type="similarity">
    <text evidence="1 2">Belongs to the pirin family.</text>
</comment>
<dbReference type="EMBL" id="CAMXCT020002112">
    <property type="protein sequence ID" value="CAL1149127.1"/>
    <property type="molecule type" value="Genomic_DNA"/>
</dbReference>
<evidence type="ECO:0000259" key="4">
    <source>
        <dbReference type="Pfam" id="PF17954"/>
    </source>
</evidence>
<comment type="caution">
    <text evidence="5">The sequence shown here is derived from an EMBL/GenBank/DDBJ whole genome shotgun (WGS) entry which is preliminary data.</text>
</comment>
<dbReference type="CDD" id="cd02910">
    <property type="entry name" value="cupin_Yhhw_N"/>
    <property type="match status" value="1"/>
</dbReference>
<dbReference type="Gene3D" id="2.60.120.10">
    <property type="entry name" value="Jelly Rolls"/>
    <property type="match status" value="2"/>
</dbReference>
<dbReference type="EMBL" id="CAMXCT010002112">
    <property type="protein sequence ID" value="CAI3995752.1"/>
    <property type="molecule type" value="Genomic_DNA"/>
</dbReference>
<name>A0A9P1G386_9DINO</name>
<dbReference type="Pfam" id="PF02678">
    <property type="entry name" value="Pirin"/>
    <property type="match status" value="1"/>
</dbReference>
<evidence type="ECO:0000313" key="5">
    <source>
        <dbReference type="EMBL" id="CAI3995752.1"/>
    </source>
</evidence>
<proteinExistence type="inferred from homology"/>
<keyword evidence="7" id="KW-1185">Reference proteome</keyword>
<feature type="domain" description="Quercetin 2,3-dioxygenase C-terminal cupin" evidence="4">
    <location>
        <begin position="224"/>
        <end position="309"/>
    </location>
</feature>
<dbReference type="OrthoDB" id="198735at2759"/>
<dbReference type="PANTHER" id="PTHR43212:SF3">
    <property type="entry name" value="QUERCETIN 2,3-DIOXYGENASE"/>
    <property type="match status" value="1"/>
</dbReference>
<dbReference type="SUPFAM" id="SSF51182">
    <property type="entry name" value="RmlC-like cupins"/>
    <property type="match status" value="1"/>
</dbReference>
<evidence type="ECO:0000313" key="6">
    <source>
        <dbReference type="EMBL" id="CAL4783064.1"/>
    </source>
</evidence>
<reference evidence="6 7" key="2">
    <citation type="submission" date="2024-05" db="EMBL/GenBank/DDBJ databases">
        <authorList>
            <person name="Chen Y."/>
            <person name="Shah S."/>
            <person name="Dougan E. K."/>
            <person name="Thang M."/>
            <person name="Chan C."/>
        </authorList>
    </citation>
    <scope>NUCLEOTIDE SEQUENCE [LARGE SCALE GENOMIC DNA]</scope>
</reference>
<dbReference type="InterPro" id="IPR003829">
    <property type="entry name" value="Pirin_N_dom"/>
</dbReference>
<accession>A0A9P1G386</accession>